<dbReference type="Gene3D" id="2.40.10.10">
    <property type="entry name" value="Trypsin-like serine proteases"/>
    <property type="match status" value="2"/>
</dbReference>
<dbReference type="EC" id="3.4.21.4" evidence="11"/>
<keyword evidence="15" id="KW-1185">Reference proteome</keyword>
<sequence length="576" mass="61870">MSRSWLVCLLALLVCLVALTQGLPLQEDQDEKSVPDGRIVGGYVTDIAQVPYQISLRYKAISTPENAYRHRCGGSIMSATEIMTAAHCVIGTVASQFKVIAGTNYQTGSDGVITNVKAIYMHQEYYSGAAYNNDIAILVVDPPLPLNNFTIKAIKLASEPPLEGTISKISGWGTTSPGGYSSNLLLAVDVPIVSNEVCDQDYEDFIDETYHITPVMLCAGKRGVGGADACQGDSGGPLVVRDELYGVVSWGNSCALATHPGVYANVATLRSWIDAIRAELQMPPQQGENWQFVTSSIGTSRSCKSSERIRTMCIPLLLLAIGFSSILSINGLTQPEGRIINGTTVDIARHPYLVSIRYRRDEVSSYKHECAGVIISEQALLTSAQCIVDLPEGTKLLAVAGANTRNGTDGFVYPVANWTHHPNYDPITVDNDIGVLLLDTPLNLTHFGISSIAIRPERPAVGRLATVAGWGYREEWGPSSYNLEQTEVPVVSSEQCIQIYGAGEVTERMICAGFVTQGGSDACQGDTGGPLVIDGQLVGLVSWGRGCARPNYPTVYCYVASFVDWIEETIAAAGAQ</sequence>
<feature type="domain" description="Peptidase S1" evidence="14">
    <location>
        <begin position="39"/>
        <end position="278"/>
    </location>
</feature>
<dbReference type="RefSeq" id="XP_070850768.1">
    <property type="nucleotide sequence ID" value="XM_070994667.1"/>
</dbReference>
<evidence type="ECO:0000256" key="12">
    <source>
        <dbReference type="RuleBase" id="RU363034"/>
    </source>
</evidence>
<keyword evidence="16" id="KW-0812">Transmembrane</keyword>
<evidence type="ECO:0000256" key="2">
    <source>
        <dbReference type="ARBA" id="ARBA00007664"/>
    </source>
</evidence>
<dbReference type="PRINTS" id="PR00722">
    <property type="entry name" value="CHYMOTRYPSIN"/>
</dbReference>
<evidence type="ECO:0000256" key="7">
    <source>
        <dbReference type="ARBA" id="ARBA00022825"/>
    </source>
</evidence>
<protein>
    <recommendedName>
        <fullName evidence="11">trypsin</fullName>
        <ecNumber evidence="11">3.4.21.4</ecNumber>
    </recommendedName>
</protein>
<reference evidence="16" key="1">
    <citation type="submission" date="2025-08" db="UniProtKB">
        <authorList>
            <consortium name="RefSeq"/>
        </authorList>
    </citation>
    <scope>IDENTIFICATION</scope>
</reference>
<dbReference type="Pfam" id="PF00089">
    <property type="entry name" value="Trypsin"/>
    <property type="match status" value="2"/>
</dbReference>
<evidence type="ECO:0000313" key="15">
    <source>
        <dbReference type="Proteomes" id="UP001652628"/>
    </source>
</evidence>
<comment type="similarity">
    <text evidence="2">Belongs to the peptidase S1 family.</text>
</comment>
<evidence type="ECO:0000256" key="3">
    <source>
        <dbReference type="ARBA" id="ARBA00022525"/>
    </source>
</evidence>
<evidence type="ECO:0000256" key="11">
    <source>
        <dbReference type="ARBA" id="ARBA00038868"/>
    </source>
</evidence>
<dbReference type="PROSITE" id="PS50240">
    <property type="entry name" value="TRYPSIN_DOM"/>
    <property type="match status" value="2"/>
</dbReference>
<accession>A0ABM4TLC1</accession>
<dbReference type="InterPro" id="IPR033116">
    <property type="entry name" value="TRYPSIN_SER"/>
</dbReference>
<comment type="subcellular location">
    <subcellularLocation>
        <location evidence="1">Secreted</location>
        <location evidence="1">Extracellular space</location>
    </subcellularLocation>
</comment>
<dbReference type="PANTHER" id="PTHR24276:SF91">
    <property type="entry name" value="AT26814P-RELATED"/>
    <property type="match status" value="1"/>
</dbReference>
<dbReference type="Proteomes" id="UP001652628">
    <property type="component" value="Chromosome 2R"/>
</dbReference>
<dbReference type="InterPro" id="IPR001254">
    <property type="entry name" value="Trypsin_dom"/>
</dbReference>
<dbReference type="InterPro" id="IPR050430">
    <property type="entry name" value="Peptidase_S1"/>
</dbReference>
<feature type="signal peptide" evidence="13">
    <location>
        <begin position="1"/>
        <end position="22"/>
    </location>
</feature>
<gene>
    <name evidence="16" type="primary">LOC108010272</name>
</gene>
<name>A0ABM4TLC1_DROSZ</name>
<evidence type="ECO:0000256" key="9">
    <source>
        <dbReference type="ARBA" id="ARBA00023157"/>
    </source>
</evidence>
<evidence type="ECO:0000256" key="8">
    <source>
        <dbReference type="ARBA" id="ARBA00023145"/>
    </source>
</evidence>
<dbReference type="GeneID" id="108010272"/>
<keyword evidence="5 13" id="KW-0732">Signal</keyword>
<evidence type="ECO:0000259" key="14">
    <source>
        <dbReference type="PROSITE" id="PS50240"/>
    </source>
</evidence>
<keyword evidence="8" id="KW-0865">Zymogen</keyword>
<keyword evidence="9" id="KW-1015">Disulfide bond</keyword>
<evidence type="ECO:0000313" key="16">
    <source>
        <dbReference type="RefSeq" id="XP_070850768.1"/>
    </source>
</evidence>
<dbReference type="PROSITE" id="PS00135">
    <property type="entry name" value="TRYPSIN_SER"/>
    <property type="match status" value="1"/>
</dbReference>
<dbReference type="InterPro" id="IPR018114">
    <property type="entry name" value="TRYPSIN_HIS"/>
</dbReference>
<evidence type="ECO:0000256" key="4">
    <source>
        <dbReference type="ARBA" id="ARBA00022670"/>
    </source>
</evidence>
<evidence type="ECO:0000256" key="6">
    <source>
        <dbReference type="ARBA" id="ARBA00022801"/>
    </source>
</evidence>
<dbReference type="GO" id="GO:0008233">
    <property type="term" value="F:peptidase activity"/>
    <property type="evidence" value="ECO:0007669"/>
    <property type="project" value="UniProtKB-KW"/>
</dbReference>
<dbReference type="PANTHER" id="PTHR24276">
    <property type="entry name" value="POLYSERASE-RELATED"/>
    <property type="match status" value="1"/>
</dbReference>
<proteinExistence type="inferred from homology"/>
<feature type="chain" id="PRO_5045310302" description="trypsin" evidence="13">
    <location>
        <begin position="23"/>
        <end position="576"/>
    </location>
</feature>
<comment type="catalytic activity">
    <reaction evidence="10">
        <text>Preferential cleavage: Arg-|-Xaa, Lys-|-Xaa.</text>
        <dbReference type="EC" id="3.4.21.4"/>
    </reaction>
</comment>
<keyword evidence="6 12" id="KW-0378">Hydrolase</keyword>
<organism evidence="15 16">
    <name type="scientific">Drosophila suzukii</name>
    <name type="common">Spotted-wing drosophila fruit fly</name>
    <dbReference type="NCBI Taxonomy" id="28584"/>
    <lineage>
        <taxon>Eukaryota</taxon>
        <taxon>Metazoa</taxon>
        <taxon>Ecdysozoa</taxon>
        <taxon>Arthropoda</taxon>
        <taxon>Hexapoda</taxon>
        <taxon>Insecta</taxon>
        <taxon>Pterygota</taxon>
        <taxon>Neoptera</taxon>
        <taxon>Endopterygota</taxon>
        <taxon>Diptera</taxon>
        <taxon>Brachycera</taxon>
        <taxon>Muscomorpha</taxon>
        <taxon>Ephydroidea</taxon>
        <taxon>Drosophilidae</taxon>
        <taxon>Drosophila</taxon>
        <taxon>Sophophora</taxon>
    </lineage>
</organism>
<keyword evidence="7 12" id="KW-0720">Serine protease</keyword>
<dbReference type="GO" id="GO:0006508">
    <property type="term" value="P:proteolysis"/>
    <property type="evidence" value="ECO:0007669"/>
    <property type="project" value="UniProtKB-KW"/>
</dbReference>
<dbReference type="SUPFAM" id="SSF50494">
    <property type="entry name" value="Trypsin-like serine proteases"/>
    <property type="match status" value="2"/>
</dbReference>
<keyword evidence="3" id="KW-0964">Secreted</keyword>
<feature type="domain" description="Peptidase S1" evidence="14">
    <location>
        <begin position="339"/>
        <end position="571"/>
    </location>
</feature>
<dbReference type="InterPro" id="IPR009003">
    <property type="entry name" value="Peptidase_S1_PA"/>
</dbReference>
<keyword evidence="16" id="KW-0472">Membrane</keyword>
<dbReference type="PROSITE" id="PS00134">
    <property type="entry name" value="TRYPSIN_HIS"/>
    <property type="match status" value="1"/>
</dbReference>
<dbReference type="InterPro" id="IPR001314">
    <property type="entry name" value="Peptidase_S1A"/>
</dbReference>
<evidence type="ECO:0000256" key="5">
    <source>
        <dbReference type="ARBA" id="ARBA00022729"/>
    </source>
</evidence>
<evidence type="ECO:0000256" key="10">
    <source>
        <dbReference type="ARBA" id="ARBA00036320"/>
    </source>
</evidence>
<keyword evidence="4 12" id="KW-0645">Protease</keyword>
<dbReference type="InterPro" id="IPR043504">
    <property type="entry name" value="Peptidase_S1_PA_chymotrypsin"/>
</dbReference>
<evidence type="ECO:0000256" key="1">
    <source>
        <dbReference type="ARBA" id="ARBA00004239"/>
    </source>
</evidence>
<evidence type="ECO:0000256" key="13">
    <source>
        <dbReference type="SAM" id="SignalP"/>
    </source>
</evidence>
<dbReference type="CDD" id="cd00190">
    <property type="entry name" value="Tryp_SPc"/>
    <property type="match status" value="2"/>
</dbReference>
<dbReference type="SMART" id="SM00020">
    <property type="entry name" value="Tryp_SPc"/>
    <property type="match status" value="2"/>
</dbReference>